<reference evidence="16" key="1">
    <citation type="journal article" date="2019" name="Int. J. Syst. Evol. Microbiol.">
        <title>The Global Catalogue of Microorganisms (GCM) 10K type strain sequencing project: providing services to taxonomists for standard genome sequencing and annotation.</title>
        <authorList>
            <consortium name="The Broad Institute Genomics Platform"/>
            <consortium name="The Broad Institute Genome Sequencing Center for Infectious Disease"/>
            <person name="Wu L."/>
            <person name="Ma J."/>
        </authorList>
    </citation>
    <scope>NUCLEOTIDE SEQUENCE [LARGE SCALE GENOMIC DNA]</scope>
    <source>
        <strain evidence="16">JCM 18409</strain>
    </source>
</reference>
<keyword evidence="4 13" id="KW-0812">Transmembrane</keyword>
<evidence type="ECO:0000256" key="1">
    <source>
        <dbReference type="ARBA" id="ARBA00004651"/>
    </source>
</evidence>
<evidence type="ECO:0000256" key="5">
    <source>
        <dbReference type="ARBA" id="ARBA00022723"/>
    </source>
</evidence>
<dbReference type="Gene3D" id="3.30.2010.10">
    <property type="entry name" value="Metalloproteases ('zincins'), catalytic domain"/>
    <property type="match status" value="1"/>
</dbReference>
<evidence type="ECO:0000256" key="13">
    <source>
        <dbReference type="SAM" id="Phobius"/>
    </source>
</evidence>
<evidence type="ECO:0000256" key="12">
    <source>
        <dbReference type="SAM" id="MobiDB-lite"/>
    </source>
</evidence>
<proteinExistence type="inferred from homology"/>
<name>A0ABP9JS41_9ACTN</name>
<gene>
    <name evidence="15" type="ORF">GCM10023335_90420</name>
</gene>
<evidence type="ECO:0000256" key="3">
    <source>
        <dbReference type="ARBA" id="ARBA00022670"/>
    </source>
</evidence>
<dbReference type="Proteomes" id="UP001501759">
    <property type="component" value="Unassembled WGS sequence"/>
</dbReference>
<keyword evidence="10 13" id="KW-0472">Membrane</keyword>
<dbReference type="InterPro" id="IPR050083">
    <property type="entry name" value="HtpX_protease"/>
</dbReference>
<evidence type="ECO:0000256" key="4">
    <source>
        <dbReference type="ARBA" id="ARBA00022692"/>
    </source>
</evidence>
<feature type="domain" description="Peptidase M48" evidence="14">
    <location>
        <begin position="153"/>
        <end position="382"/>
    </location>
</feature>
<dbReference type="PANTHER" id="PTHR43221">
    <property type="entry name" value="PROTEASE HTPX"/>
    <property type="match status" value="1"/>
</dbReference>
<comment type="similarity">
    <text evidence="11">Belongs to the peptidase M48 family.</text>
</comment>
<evidence type="ECO:0000313" key="16">
    <source>
        <dbReference type="Proteomes" id="UP001501759"/>
    </source>
</evidence>
<evidence type="ECO:0000256" key="6">
    <source>
        <dbReference type="ARBA" id="ARBA00022801"/>
    </source>
</evidence>
<keyword evidence="8 13" id="KW-1133">Transmembrane helix</keyword>
<accession>A0ABP9JS41</accession>
<dbReference type="Pfam" id="PF01435">
    <property type="entry name" value="Peptidase_M48"/>
    <property type="match status" value="1"/>
</dbReference>
<dbReference type="PANTHER" id="PTHR43221:SF1">
    <property type="entry name" value="PROTEASE HTPX"/>
    <property type="match status" value="1"/>
</dbReference>
<keyword evidence="7 11" id="KW-0862">Zinc</keyword>
<organism evidence="15 16">
    <name type="scientific">Streptomyces siamensis</name>
    <dbReference type="NCBI Taxonomy" id="1274986"/>
    <lineage>
        <taxon>Bacteria</taxon>
        <taxon>Bacillati</taxon>
        <taxon>Actinomycetota</taxon>
        <taxon>Actinomycetes</taxon>
        <taxon>Kitasatosporales</taxon>
        <taxon>Streptomycetaceae</taxon>
        <taxon>Streptomyces</taxon>
    </lineage>
</organism>
<comment type="cofactor">
    <cofactor evidence="11">
        <name>Zn(2+)</name>
        <dbReference type="ChEBI" id="CHEBI:29105"/>
    </cofactor>
    <text evidence="11">Binds 1 zinc ion per subunit.</text>
</comment>
<keyword evidence="6 11" id="KW-0378">Hydrolase</keyword>
<feature type="region of interest" description="Disordered" evidence="12">
    <location>
        <begin position="351"/>
        <end position="422"/>
    </location>
</feature>
<evidence type="ECO:0000259" key="14">
    <source>
        <dbReference type="Pfam" id="PF01435"/>
    </source>
</evidence>
<keyword evidence="3 11" id="KW-0645">Protease</keyword>
<evidence type="ECO:0000256" key="8">
    <source>
        <dbReference type="ARBA" id="ARBA00022989"/>
    </source>
</evidence>
<evidence type="ECO:0000256" key="11">
    <source>
        <dbReference type="RuleBase" id="RU003983"/>
    </source>
</evidence>
<protein>
    <recommendedName>
        <fullName evidence="14">Peptidase M48 domain-containing protein</fullName>
    </recommendedName>
</protein>
<evidence type="ECO:0000256" key="7">
    <source>
        <dbReference type="ARBA" id="ARBA00022833"/>
    </source>
</evidence>
<evidence type="ECO:0000313" key="15">
    <source>
        <dbReference type="EMBL" id="GAA5040187.1"/>
    </source>
</evidence>
<sequence length="422" mass="46052">MRSAAGETTQPCPQCGAEIRGDSRFTLWCAACDWNVDPEGPRAEEGRVERARRALARRHGEKLFAEVTGGGTLRARRDSAATLAYVIALAVHGVTLAAALGGVWFLVRYWGGPGMLLGLPFLLAATALRPRFARLPENKPVLLRADAPALFALVDEVAQVAGTRGVHAIAVDTEINASVMPYGLRGRRLLTLGLPLWEILGPRQRIALLGHELGHYGNGDVRHAAVVHTALRSLTTWRYVFAPVPQPTGIEILVNVVYIVPGLLVQGLLMLLDQLTLRAAQRAEYLADREAAHAGSSEAAVGLMDRLLVVDSAEILLRREVNALALSGPRSAREAENRADEVWERLTAHMASIPEHEHERQRRAGSLRGHSVDATHPPTHLRRPPARRRAPGRGRRSGRRPGPQDRRRTRRGAHRGGPPADP</sequence>
<dbReference type="InterPro" id="IPR001915">
    <property type="entry name" value="Peptidase_M48"/>
</dbReference>
<dbReference type="CDD" id="cd07328">
    <property type="entry name" value="M48_Ste24p_like"/>
    <property type="match status" value="1"/>
</dbReference>
<comment type="caution">
    <text evidence="15">The sequence shown here is derived from an EMBL/GenBank/DDBJ whole genome shotgun (WGS) entry which is preliminary data.</text>
</comment>
<keyword evidence="16" id="KW-1185">Reference proteome</keyword>
<feature type="transmembrane region" description="Helical" evidence="13">
    <location>
        <begin position="83"/>
        <end position="104"/>
    </location>
</feature>
<keyword evidence="2" id="KW-1003">Cell membrane</keyword>
<comment type="subcellular location">
    <subcellularLocation>
        <location evidence="1">Cell membrane</location>
        <topology evidence="1">Multi-pass membrane protein</topology>
    </subcellularLocation>
</comment>
<evidence type="ECO:0000256" key="9">
    <source>
        <dbReference type="ARBA" id="ARBA00023049"/>
    </source>
</evidence>
<dbReference type="EMBL" id="BAABKB010000075">
    <property type="protein sequence ID" value="GAA5040187.1"/>
    <property type="molecule type" value="Genomic_DNA"/>
</dbReference>
<evidence type="ECO:0000256" key="2">
    <source>
        <dbReference type="ARBA" id="ARBA00022475"/>
    </source>
</evidence>
<evidence type="ECO:0000256" key="10">
    <source>
        <dbReference type="ARBA" id="ARBA00023136"/>
    </source>
</evidence>
<keyword evidence="9 11" id="KW-0482">Metalloprotease</keyword>
<keyword evidence="5" id="KW-0479">Metal-binding</keyword>
<feature type="compositionally biased region" description="Basic residues" evidence="12">
    <location>
        <begin position="379"/>
        <end position="399"/>
    </location>
</feature>
<dbReference type="RefSeq" id="WP_345658883.1">
    <property type="nucleotide sequence ID" value="NZ_BAABKB010000075.1"/>
</dbReference>